<accession>A0ABT8KHB0</accession>
<dbReference type="Proteomes" id="UP001172082">
    <property type="component" value="Unassembled WGS sequence"/>
</dbReference>
<organism evidence="1 2">
    <name type="scientific">Splendidivirga corallicola</name>
    <dbReference type="NCBI Taxonomy" id="3051826"/>
    <lineage>
        <taxon>Bacteria</taxon>
        <taxon>Pseudomonadati</taxon>
        <taxon>Bacteroidota</taxon>
        <taxon>Cytophagia</taxon>
        <taxon>Cytophagales</taxon>
        <taxon>Splendidivirgaceae</taxon>
        <taxon>Splendidivirga</taxon>
    </lineage>
</organism>
<protein>
    <submittedName>
        <fullName evidence="1">Uncharacterized protein</fullName>
    </submittedName>
</protein>
<evidence type="ECO:0000313" key="2">
    <source>
        <dbReference type="Proteomes" id="UP001172082"/>
    </source>
</evidence>
<keyword evidence="2" id="KW-1185">Reference proteome</keyword>
<sequence length="101" mass="11256">MAVLTVTVYSTSLANDKVSTDFKTSAIPVEEKVGEAIDVDQPNNIKVIKIYNLNDGLVAEKKMVAGKPLKDDNFVKLMNRSDLMFTDHNTTYYLIQTGNNQ</sequence>
<comment type="caution">
    <text evidence="1">The sequence shown here is derived from an EMBL/GenBank/DDBJ whole genome shotgun (WGS) entry which is preliminary data.</text>
</comment>
<gene>
    <name evidence="1" type="ORF">QQ008_01980</name>
</gene>
<reference evidence="1" key="1">
    <citation type="submission" date="2023-06" db="EMBL/GenBank/DDBJ databases">
        <title>Genomic of Parafulvivirga corallium.</title>
        <authorList>
            <person name="Wang G."/>
        </authorList>
    </citation>
    <scope>NUCLEOTIDE SEQUENCE</scope>
    <source>
        <strain evidence="1">BMA10</strain>
    </source>
</reference>
<evidence type="ECO:0000313" key="1">
    <source>
        <dbReference type="EMBL" id="MDN5200101.1"/>
    </source>
</evidence>
<dbReference type="EMBL" id="JAUJEA010000001">
    <property type="protein sequence ID" value="MDN5200101.1"/>
    <property type="molecule type" value="Genomic_DNA"/>
</dbReference>
<name>A0ABT8KHB0_9BACT</name>
<dbReference type="RefSeq" id="WP_346750128.1">
    <property type="nucleotide sequence ID" value="NZ_JAUJEA010000001.1"/>
</dbReference>
<proteinExistence type="predicted"/>